<accession>A0A382BD57</accession>
<protein>
    <recommendedName>
        <fullName evidence="3">Cytochrome P450</fullName>
    </recommendedName>
</protein>
<dbReference type="AlphaFoldDB" id="A0A382BD57"/>
<dbReference type="GO" id="GO:0006707">
    <property type="term" value="P:cholesterol catabolic process"/>
    <property type="evidence" value="ECO:0007669"/>
    <property type="project" value="TreeGrafter"/>
</dbReference>
<evidence type="ECO:0000313" key="2">
    <source>
        <dbReference type="EMBL" id="SVB11451.1"/>
    </source>
</evidence>
<dbReference type="GO" id="GO:0008395">
    <property type="term" value="F:steroid hydroxylase activity"/>
    <property type="evidence" value="ECO:0007669"/>
    <property type="project" value="TreeGrafter"/>
</dbReference>
<dbReference type="GO" id="GO:0020037">
    <property type="term" value="F:heme binding"/>
    <property type="evidence" value="ECO:0007669"/>
    <property type="project" value="InterPro"/>
</dbReference>
<dbReference type="GO" id="GO:0005506">
    <property type="term" value="F:iron ion binding"/>
    <property type="evidence" value="ECO:0007669"/>
    <property type="project" value="InterPro"/>
</dbReference>
<dbReference type="InterPro" id="IPR002397">
    <property type="entry name" value="Cyt_P450_B"/>
</dbReference>
<dbReference type="PANTHER" id="PTHR46696:SF4">
    <property type="entry name" value="BIOTIN BIOSYNTHESIS CYTOCHROME P450"/>
    <property type="match status" value="1"/>
</dbReference>
<name>A0A382BD57_9ZZZZ</name>
<reference evidence="2" key="1">
    <citation type="submission" date="2018-05" db="EMBL/GenBank/DDBJ databases">
        <authorList>
            <person name="Lanie J.A."/>
            <person name="Ng W.-L."/>
            <person name="Kazmierczak K.M."/>
            <person name="Andrzejewski T.M."/>
            <person name="Davidsen T.M."/>
            <person name="Wayne K.J."/>
            <person name="Tettelin H."/>
            <person name="Glass J.I."/>
            <person name="Rusch D."/>
            <person name="Podicherti R."/>
            <person name="Tsui H.-C.T."/>
            <person name="Winkler M.E."/>
        </authorList>
    </citation>
    <scope>NUCLEOTIDE SEQUENCE</scope>
</reference>
<dbReference type="GO" id="GO:0036199">
    <property type="term" value="F:cholest-4-en-3-one 26-monooxygenase activity"/>
    <property type="evidence" value="ECO:0007669"/>
    <property type="project" value="TreeGrafter"/>
</dbReference>
<dbReference type="Pfam" id="PF00067">
    <property type="entry name" value="p450"/>
    <property type="match status" value="1"/>
</dbReference>
<dbReference type="Gene3D" id="1.10.630.10">
    <property type="entry name" value="Cytochrome P450"/>
    <property type="match status" value="1"/>
</dbReference>
<dbReference type="InterPro" id="IPR001128">
    <property type="entry name" value="Cyt_P450"/>
</dbReference>
<organism evidence="2">
    <name type="scientific">marine metagenome</name>
    <dbReference type="NCBI Taxonomy" id="408172"/>
    <lineage>
        <taxon>unclassified sequences</taxon>
        <taxon>metagenomes</taxon>
        <taxon>ecological metagenomes</taxon>
    </lineage>
</organism>
<dbReference type="PRINTS" id="PR00359">
    <property type="entry name" value="BP450"/>
</dbReference>
<comment type="similarity">
    <text evidence="1">Belongs to the cytochrome P450 family.</text>
</comment>
<sequence length="424" mass="48253">MAKIVPLASAQADDGFANIASHDAFAEGVPHATFDRLRREDPIAWFDEVGGSGFWAITRYKDIFEFNLNYRNFTTTKGIRLEEMSDEEMEERRSMMELDPPDHTKQRQLVNRAFTRKIMDSYEPQLREITVKIMDEALSSNEFEALESIAKPLPMRMLGRILGTPESDDKWLISQANQMIANSDPDFTDHVIDQADTEKYRFAPFRSPAGLEIFKYAEKQAALRNREPRNDVTTMLLRPKKDGEPLSESEFKNFFALLVSAGNDTTRYTIASSLHALANQPELFRQLQAADDALWGTAADEFIRWASATMHFRRTAREDTEQHGKTIKAGDKAVLWFISGNRDASVFNKPHSINLARANNSHLAFGGSGPHNCLGLWLARLELRVVLQEFVKRVRSVRQAGPEVYLRSNFINGIKRLPLAIERV</sequence>
<gene>
    <name evidence="2" type="ORF">METZ01_LOCUS164305</name>
</gene>
<dbReference type="CDD" id="cd11033">
    <property type="entry name" value="CYP142-like"/>
    <property type="match status" value="1"/>
</dbReference>
<dbReference type="EMBL" id="UINC01029169">
    <property type="protein sequence ID" value="SVB11451.1"/>
    <property type="molecule type" value="Genomic_DNA"/>
</dbReference>
<proteinExistence type="inferred from homology"/>
<dbReference type="InterPro" id="IPR036396">
    <property type="entry name" value="Cyt_P450_sf"/>
</dbReference>
<dbReference type="SUPFAM" id="SSF48264">
    <property type="entry name" value="Cytochrome P450"/>
    <property type="match status" value="1"/>
</dbReference>
<evidence type="ECO:0000256" key="1">
    <source>
        <dbReference type="ARBA" id="ARBA00010617"/>
    </source>
</evidence>
<evidence type="ECO:0008006" key="3">
    <source>
        <dbReference type="Google" id="ProtNLM"/>
    </source>
</evidence>
<dbReference type="PANTHER" id="PTHR46696">
    <property type="entry name" value="P450, PUTATIVE (EUROFUNG)-RELATED"/>
    <property type="match status" value="1"/>
</dbReference>